<feature type="domain" description="T20D4.11-like" evidence="2">
    <location>
        <begin position="39"/>
        <end position="188"/>
    </location>
</feature>
<dbReference type="AlphaFoldDB" id="A0A0N4TRS0"/>
<reference evidence="5" key="1">
    <citation type="submission" date="2017-02" db="UniProtKB">
        <authorList>
            <consortium name="WormBaseParasite"/>
        </authorList>
    </citation>
    <scope>IDENTIFICATION</scope>
</reference>
<evidence type="ECO:0000313" key="4">
    <source>
        <dbReference type="Proteomes" id="UP000278627"/>
    </source>
</evidence>
<evidence type="ECO:0000259" key="2">
    <source>
        <dbReference type="Pfam" id="PF01579"/>
    </source>
</evidence>
<proteinExistence type="predicted"/>
<dbReference type="EMBL" id="UZAD01013224">
    <property type="protein sequence ID" value="VDN92506.1"/>
    <property type="molecule type" value="Genomic_DNA"/>
</dbReference>
<evidence type="ECO:0000313" key="5">
    <source>
        <dbReference type="WBParaSite" id="BPAG_0001135801-mRNA-1"/>
    </source>
</evidence>
<dbReference type="WBParaSite" id="BPAG_0001135801-mRNA-1">
    <property type="protein sequence ID" value="BPAG_0001135801-mRNA-1"/>
    <property type="gene ID" value="BPAG_0001135801"/>
</dbReference>
<feature type="chain" id="PRO_5043122163" evidence="1">
    <location>
        <begin position="19"/>
        <end position="203"/>
    </location>
</feature>
<dbReference type="PANTHER" id="PTHR37431">
    <property type="entry name" value="PROTEIN CBG06927"/>
    <property type="match status" value="1"/>
</dbReference>
<dbReference type="Pfam" id="PF01579">
    <property type="entry name" value="DUF19"/>
    <property type="match status" value="1"/>
</dbReference>
<name>A0A0N4TRS0_BRUPA</name>
<dbReference type="InterPro" id="IPR002542">
    <property type="entry name" value="T20D4.11-like_dom"/>
</dbReference>
<evidence type="ECO:0000313" key="3">
    <source>
        <dbReference type="EMBL" id="VDN92506.1"/>
    </source>
</evidence>
<reference evidence="3 4" key="2">
    <citation type="submission" date="2018-11" db="EMBL/GenBank/DDBJ databases">
        <authorList>
            <consortium name="Pathogen Informatics"/>
        </authorList>
    </citation>
    <scope>NUCLEOTIDE SEQUENCE [LARGE SCALE GENOMIC DNA]</scope>
</reference>
<feature type="signal peptide" evidence="1">
    <location>
        <begin position="1"/>
        <end position="18"/>
    </location>
</feature>
<protein>
    <submittedName>
        <fullName evidence="5">DUF19 domain-containing protein</fullName>
    </submittedName>
</protein>
<organism evidence="5">
    <name type="scientific">Brugia pahangi</name>
    <name type="common">Filarial nematode worm</name>
    <dbReference type="NCBI Taxonomy" id="6280"/>
    <lineage>
        <taxon>Eukaryota</taxon>
        <taxon>Metazoa</taxon>
        <taxon>Ecdysozoa</taxon>
        <taxon>Nematoda</taxon>
        <taxon>Chromadorea</taxon>
        <taxon>Rhabditida</taxon>
        <taxon>Spirurina</taxon>
        <taxon>Spiruromorpha</taxon>
        <taxon>Filarioidea</taxon>
        <taxon>Onchocercidae</taxon>
        <taxon>Brugia</taxon>
    </lineage>
</organism>
<keyword evidence="4" id="KW-1185">Reference proteome</keyword>
<gene>
    <name evidence="3" type="ORF">BPAG_LOCUS11320</name>
</gene>
<evidence type="ECO:0000256" key="1">
    <source>
        <dbReference type="SAM" id="SignalP"/>
    </source>
</evidence>
<dbReference type="PANTHER" id="PTHR37431:SF6">
    <property type="entry name" value="PROTEIN CBG06927"/>
    <property type="match status" value="1"/>
</dbReference>
<accession>A0A0N4TRS0</accession>
<sequence length="203" mass="23226">MRTISWIWLTVVVVLVKGHLNSITAITDNDNDKNRLSTDITKCTPILDYAEKLQETGAIQFPVQGINIFRELCDIYAHFKECTRDISCSSISLQAIDASYGYMCGEGYQFFETYATCFAEVEAESNYVKCRNKANEAITTAQKIKIPTNYSQYFELLCEIMDDYLRCCQPIINTFCGHNAWELVRTVSLHLISFRKLTPHIIS</sequence>
<dbReference type="Proteomes" id="UP000278627">
    <property type="component" value="Unassembled WGS sequence"/>
</dbReference>
<keyword evidence="1" id="KW-0732">Signal</keyword>